<evidence type="ECO:0000313" key="2">
    <source>
        <dbReference type="EMBL" id="KAA8530092.1"/>
    </source>
</evidence>
<accession>A0A5J5AJX5</accession>
<organism evidence="2 3">
    <name type="scientific">Nyssa sinensis</name>
    <dbReference type="NCBI Taxonomy" id="561372"/>
    <lineage>
        <taxon>Eukaryota</taxon>
        <taxon>Viridiplantae</taxon>
        <taxon>Streptophyta</taxon>
        <taxon>Embryophyta</taxon>
        <taxon>Tracheophyta</taxon>
        <taxon>Spermatophyta</taxon>
        <taxon>Magnoliopsida</taxon>
        <taxon>eudicotyledons</taxon>
        <taxon>Gunneridae</taxon>
        <taxon>Pentapetalae</taxon>
        <taxon>asterids</taxon>
        <taxon>Cornales</taxon>
        <taxon>Nyssaceae</taxon>
        <taxon>Nyssa</taxon>
    </lineage>
</organism>
<dbReference type="GO" id="GO:2000012">
    <property type="term" value="P:regulation of auxin polar transport"/>
    <property type="evidence" value="ECO:0007669"/>
    <property type="project" value="InterPro"/>
</dbReference>
<evidence type="ECO:0000313" key="3">
    <source>
        <dbReference type="Proteomes" id="UP000325577"/>
    </source>
</evidence>
<protein>
    <recommendedName>
        <fullName evidence="4">Protein LAZY 1</fullName>
    </recommendedName>
</protein>
<evidence type="ECO:0008006" key="4">
    <source>
        <dbReference type="Google" id="ProtNLM"/>
    </source>
</evidence>
<gene>
    <name evidence="2" type="ORF">F0562_004801</name>
</gene>
<dbReference type="GO" id="GO:0009630">
    <property type="term" value="P:gravitropism"/>
    <property type="evidence" value="ECO:0007669"/>
    <property type="project" value="InterPro"/>
</dbReference>
<name>A0A5J5AJX5_9ASTE</name>
<dbReference type="PANTHER" id="PTHR34959:SF4">
    <property type="entry name" value="PROTEIN LAZY 1"/>
    <property type="match status" value="1"/>
</dbReference>
<dbReference type="EMBL" id="CM018043">
    <property type="protein sequence ID" value="KAA8530092.1"/>
    <property type="molecule type" value="Genomic_DNA"/>
</dbReference>
<dbReference type="OrthoDB" id="780166at2759"/>
<dbReference type="PANTHER" id="PTHR34959">
    <property type="entry name" value="PROTEIN LAZY 1"/>
    <property type="match status" value="1"/>
</dbReference>
<feature type="compositionally biased region" description="Low complexity" evidence="1">
    <location>
        <begin position="261"/>
        <end position="270"/>
    </location>
</feature>
<sequence length="395" mass="44909">MKLLGWMHRKLRQTSIEPFKDFTIGNSCACLSAQTLLNDQQYYSKPSYSNAHSRQPQEECQRSHGEVKTKILDEVFEKESSIMTSDLFDGFLTIGTLGLEPIITEPSTPTFPMPFENVTEKETDVTENELKLINDELEKFLEAEAKEVCYESSARSSRASTITLSGKQIEGVDTKDHGDMVVCPLQGYLFGSSIELPDASTEVKKERTSLEQLFKMNNIAGEHSRENFEKGENDAKRTDASFKRTDAMHFMKKMLKKLHSSSRSSTASVSGETADSASAKRKLSKVGHLVLKKFQKKIHPERSTAEKEFSKSYKYQTNNTSSGDCYDIGDLTLQHKDNRRFPHRAMSKKEINNLNLTHNRLSSNGSTRNREHWIKTDADCKYKSILYALPQLWTQ</sequence>
<reference evidence="2 3" key="1">
    <citation type="submission" date="2019-09" db="EMBL/GenBank/DDBJ databases">
        <title>A chromosome-level genome assembly of the Chinese tupelo Nyssa sinensis.</title>
        <authorList>
            <person name="Yang X."/>
            <person name="Kang M."/>
            <person name="Yang Y."/>
            <person name="Xiong H."/>
            <person name="Wang M."/>
            <person name="Zhang Z."/>
            <person name="Wang Z."/>
            <person name="Wu H."/>
            <person name="Ma T."/>
            <person name="Liu J."/>
            <person name="Xi Z."/>
        </authorList>
    </citation>
    <scope>NUCLEOTIDE SEQUENCE [LARGE SCALE GENOMIC DNA]</scope>
    <source>
        <strain evidence="2">J267</strain>
        <tissue evidence="2">Leaf</tissue>
    </source>
</reference>
<keyword evidence="3" id="KW-1185">Reference proteome</keyword>
<proteinExistence type="predicted"/>
<dbReference type="Proteomes" id="UP000325577">
    <property type="component" value="Linkage Group LG2"/>
</dbReference>
<evidence type="ECO:0000256" key="1">
    <source>
        <dbReference type="SAM" id="MobiDB-lite"/>
    </source>
</evidence>
<feature type="region of interest" description="Disordered" evidence="1">
    <location>
        <begin position="257"/>
        <end position="282"/>
    </location>
</feature>
<dbReference type="AlphaFoldDB" id="A0A5J5AJX5"/>
<dbReference type="InterPro" id="IPR038928">
    <property type="entry name" value="LAZY1"/>
</dbReference>